<reference evidence="1" key="1">
    <citation type="journal article" date="2023" name="Insect Mol. Biol.">
        <title>Genome sequencing provides insights into the evolution of gene families encoding plant cell wall-degrading enzymes in longhorned beetles.</title>
        <authorList>
            <person name="Shin N.R."/>
            <person name="Okamura Y."/>
            <person name="Kirsch R."/>
            <person name="Pauchet Y."/>
        </authorList>
    </citation>
    <scope>NUCLEOTIDE SEQUENCE</scope>
    <source>
        <strain evidence="1">AMC_N1</strain>
    </source>
</reference>
<keyword evidence="2" id="KW-1185">Reference proteome</keyword>
<organism evidence="1 2">
    <name type="scientific">Aromia moschata</name>
    <dbReference type="NCBI Taxonomy" id="1265417"/>
    <lineage>
        <taxon>Eukaryota</taxon>
        <taxon>Metazoa</taxon>
        <taxon>Ecdysozoa</taxon>
        <taxon>Arthropoda</taxon>
        <taxon>Hexapoda</taxon>
        <taxon>Insecta</taxon>
        <taxon>Pterygota</taxon>
        <taxon>Neoptera</taxon>
        <taxon>Endopterygota</taxon>
        <taxon>Coleoptera</taxon>
        <taxon>Polyphaga</taxon>
        <taxon>Cucujiformia</taxon>
        <taxon>Chrysomeloidea</taxon>
        <taxon>Cerambycidae</taxon>
        <taxon>Cerambycinae</taxon>
        <taxon>Callichromatini</taxon>
        <taxon>Aromia</taxon>
    </lineage>
</organism>
<dbReference type="AlphaFoldDB" id="A0AAV8Y379"/>
<sequence>MRGEDLFSAFKIYTEFGTRHPNRRKGDDSEQTIGRECEKGDFMKVYVKFSTAPPMPLLP</sequence>
<name>A0AAV8Y379_9CUCU</name>
<proteinExistence type="predicted"/>
<evidence type="ECO:0000313" key="1">
    <source>
        <dbReference type="EMBL" id="KAJ8945399.1"/>
    </source>
</evidence>
<evidence type="ECO:0000313" key="2">
    <source>
        <dbReference type="Proteomes" id="UP001162162"/>
    </source>
</evidence>
<gene>
    <name evidence="1" type="ORF">NQ318_016006</name>
</gene>
<accession>A0AAV8Y379</accession>
<dbReference type="EMBL" id="JAPWTK010000217">
    <property type="protein sequence ID" value="KAJ8945399.1"/>
    <property type="molecule type" value="Genomic_DNA"/>
</dbReference>
<protein>
    <submittedName>
        <fullName evidence="1">Uncharacterized protein</fullName>
    </submittedName>
</protein>
<dbReference type="Proteomes" id="UP001162162">
    <property type="component" value="Unassembled WGS sequence"/>
</dbReference>
<comment type="caution">
    <text evidence="1">The sequence shown here is derived from an EMBL/GenBank/DDBJ whole genome shotgun (WGS) entry which is preliminary data.</text>
</comment>